<gene>
    <name evidence="10" type="ORF">AB1Y20_007857</name>
</gene>
<dbReference type="SUPFAM" id="SSF53092">
    <property type="entry name" value="Creatinase/prolidase N-terminal domain"/>
    <property type="match status" value="1"/>
</dbReference>
<feature type="domain" description="Peptidase M24 C-terminal" evidence="9">
    <location>
        <begin position="673"/>
        <end position="746"/>
    </location>
</feature>
<evidence type="ECO:0000259" key="9">
    <source>
        <dbReference type="Pfam" id="PF16188"/>
    </source>
</evidence>
<sequence>MGRGGHTRHGVATAGIGPPEAALQKYGDTRPGTFRLFGAMAMAFARSTRAKRTLAEGELSCPCCFRPGVPICDKFSPEDQKLKLSGLRSLMEAHGIGAYLVPSDDAHSSEYVGAADKRREWLSGFTGSAGTALVTMDEALLWTDGRYFIQAAEQLEPSLWTLMRSGEPGVDDLEEFCAKRQDGWLGPVGVDPRLVSLAYEAQWTSRGCAPLELLSLNLVDSVWTKRPPVARNPVVPHPLCYSGETVSSKLLRVATALRKAACGSLVLNALDQICWLFNCRGSDIECNPVFLAYAIVTVGAAPPSCEECDDAAPPKRHKAGGAAVQATLFLRALDSPRDEQTLEAVRAHLRAEGCGDGADEAEVAVLLRAYGSFDAESVAQAALPAGKGSVLLEKNSCTLAMGAAVPEARRCLVGVGPVEQFKARKNAAEVGGIVEAGRKDAAAFVSYLAWLEAEVGAGRRVDEAEGAAEIGRRRSNMKGYVADSFPTISSAGANAAIIHYRPTPGKCATISSSEVYLCDTGGQFVDGTTDMTRTVHFGTPSEQEVRAYTRVLQGHAALAAAVFPSGTPGVMLEMLARAPLWQDGLNYLHGTGHGIGAYLNVHEGPFGVGGGAVHADRIAKSERMQRVYLAPIEKGMYLSDEPGFYLDGRFGIRIESDLVVVPAETAYAWGSREYLRFRNCSPVPMCHSLIDQALLSPAEREWLDSFHRDCREAITDDLLAMAARGASDEAADAARAKAWLLRATRPCAEAKAVVAPP</sequence>
<name>A0AB34IUY1_PRYPA</name>
<dbReference type="AlphaFoldDB" id="A0AB34IUY1"/>
<dbReference type="InterPro" id="IPR033740">
    <property type="entry name" value="Pept_M24B"/>
</dbReference>
<dbReference type="Pfam" id="PF01321">
    <property type="entry name" value="Creatinase_N"/>
    <property type="match status" value="1"/>
</dbReference>
<dbReference type="Gene3D" id="3.90.230.10">
    <property type="entry name" value="Creatinase/methionine aminopeptidase superfamily"/>
    <property type="match status" value="1"/>
</dbReference>
<evidence type="ECO:0000256" key="2">
    <source>
        <dbReference type="ARBA" id="ARBA00008766"/>
    </source>
</evidence>
<evidence type="ECO:0000256" key="4">
    <source>
        <dbReference type="ARBA" id="ARBA00022801"/>
    </source>
</evidence>
<feature type="region of interest" description="Disordered" evidence="6">
    <location>
        <begin position="1"/>
        <end position="20"/>
    </location>
</feature>
<comment type="cofactor">
    <cofactor evidence="1">
        <name>Mn(2+)</name>
        <dbReference type="ChEBI" id="CHEBI:29035"/>
    </cofactor>
</comment>
<evidence type="ECO:0000256" key="3">
    <source>
        <dbReference type="ARBA" id="ARBA00022723"/>
    </source>
</evidence>
<dbReference type="FunFam" id="3.90.230.10:FF:000007">
    <property type="entry name" value="Xaa-Pro aminopeptidase P"/>
    <property type="match status" value="1"/>
</dbReference>
<dbReference type="InterPro" id="IPR050422">
    <property type="entry name" value="X-Pro_aminopeptidase_P"/>
</dbReference>
<dbReference type="InterPro" id="IPR036005">
    <property type="entry name" value="Creatinase/aminopeptidase-like"/>
</dbReference>
<dbReference type="PANTHER" id="PTHR43763">
    <property type="entry name" value="XAA-PRO AMINOPEPTIDASE 1"/>
    <property type="match status" value="1"/>
</dbReference>
<dbReference type="InterPro" id="IPR000587">
    <property type="entry name" value="Creatinase_N"/>
</dbReference>
<dbReference type="FunFam" id="3.40.350.10:FF:000003">
    <property type="entry name" value="Xaa-pro aminopeptidase P"/>
    <property type="match status" value="1"/>
</dbReference>
<dbReference type="Pfam" id="PF16188">
    <property type="entry name" value="Peptidase_M24_C"/>
    <property type="match status" value="1"/>
</dbReference>
<evidence type="ECO:0000313" key="11">
    <source>
        <dbReference type="Proteomes" id="UP001515480"/>
    </source>
</evidence>
<dbReference type="EMBL" id="JBGBPQ010000018">
    <property type="protein sequence ID" value="KAL1506994.1"/>
    <property type="molecule type" value="Genomic_DNA"/>
</dbReference>
<dbReference type="Pfam" id="PF00557">
    <property type="entry name" value="Peptidase_M24"/>
    <property type="match status" value="1"/>
</dbReference>
<dbReference type="Gene3D" id="3.40.350.10">
    <property type="entry name" value="Creatinase/prolidase N-terminal domain"/>
    <property type="match status" value="2"/>
</dbReference>
<dbReference type="InterPro" id="IPR000994">
    <property type="entry name" value="Pept_M24"/>
</dbReference>
<evidence type="ECO:0000313" key="10">
    <source>
        <dbReference type="EMBL" id="KAL1506994.1"/>
    </source>
</evidence>
<evidence type="ECO:0008006" key="12">
    <source>
        <dbReference type="Google" id="ProtNLM"/>
    </source>
</evidence>
<organism evidence="10 11">
    <name type="scientific">Prymnesium parvum</name>
    <name type="common">Toxic golden alga</name>
    <dbReference type="NCBI Taxonomy" id="97485"/>
    <lineage>
        <taxon>Eukaryota</taxon>
        <taxon>Haptista</taxon>
        <taxon>Haptophyta</taxon>
        <taxon>Prymnesiophyceae</taxon>
        <taxon>Prymnesiales</taxon>
        <taxon>Prymnesiaceae</taxon>
        <taxon>Prymnesium</taxon>
    </lineage>
</organism>
<feature type="domain" description="Peptidase M24" evidence="7">
    <location>
        <begin position="433"/>
        <end position="660"/>
    </location>
</feature>
<feature type="domain" description="Creatinase N-terminal" evidence="8">
    <location>
        <begin position="84"/>
        <end position="204"/>
    </location>
</feature>
<dbReference type="GO" id="GO:0070006">
    <property type="term" value="F:metalloaminopeptidase activity"/>
    <property type="evidence" value="ECO:0007669"/>
    <property type="project" value="InterPro"/>
</dbReference>
<comment type="caution">
    <text evidence="10">The sequence shown here is derived from an EMBL/GenBank/DDBJ whole genome shotgun (WGS) entry which is preliminary data.</text>
</comment>
<evidence type="ECO:0000259" key="7">
    <source>
        <dbReference type="Pfam" id="PF00557"/>
    </source>
</evidence>
<comment type="similarity">
    <text evidence="2">Belongs to the peptidase M24B family.</text>
</comment>
<protein>
    <recommendedName>
        <fullName evidence="12">Xaa-Pro aminopeptidase</fullName>
    </recommendedName>
</protein>
<dbReference type="Proteomes" id="UP001515480">
    <property type="component" value="Unassembled WGS sequence"/>
</dbReference>
<dbReference type="SUPFAM" id="SSF55920">
    <property type="entry name" value="Creatinase/aminopeptidase"/>
    <property type="match status" value="1"/>
</dbReference>
<dbReference type="CDD" id="cd01085">
    <property type="entry name" value="APP"/>
    <property type="match status" value="1"/>
</dbReference>
<accession>A0AB34IUY1</accession>
<dbReference type="InterPro" id="IPR029149">
    <property type="entry name" value="Creatin/AminoP/Spt16_N"/>
</dbReference>
<evidence type="ECO:0000259" key="8">
    <source>
        <dbReference type="Pfam" id="PF01321"/>
    </source>
</evidence>
<evidence type="ECO:0000256" key="5">
    <source>
        <dbReference type="ARBA" id="ARBA00023211"/>
    </source>
</evidence>
<evidence type="ECO:0000256" key="6">
    <source>
        <dbReference type="SAM" id="MobiDB-lite"/>
    </source>
</evidence>
<keyword evidence="11" id="KW-1185">Reference proteome</keyword>
<dbReference type="GO" id="GO:0046872">
    <property type="term" value="F:metal ion binding"/>
    <property type="evidence" value="ECO:0007669"/>
    <property type="project" value="UniProtKB-KW"/>
</dbReference>
<dbReference type="PANTHER" id="PTHR43763:SF6">
    <property type="entry name" value="XAA-PRO AMINOPEPTIDASE 1"/>
    <property type="match status" value="1"/>
</dbReference>
<evidence type="ECO:0000256" key="1">
    <source>
        <dbReference type="ARBA" id="ARBA00001936"/>
    </source>
</evidence>
<reference evidence="10 11" key="1">
    <citation type="journal article" date="2024" name="Science">
        <title>Giant polyketide synthase enzymes in the biosynthesis of giant marine polyether toxins.</title>
        <authorList>
            <person name="Fallon T.R."/>
            <person name="Shende V.V."/>
            <person name="Wierzbicki I.H."/>
            <person name="Pendleton A.L."/>
            <person name="Watervoot N.F."/>
            <person name="Auber R.P."/>
            <person name="Gonzalez D.J."/>
            <person name="Wisecaver J.H."/>
            <person name="Moore B.S."/>
        </authorList>
    </citation>
    <scope>NUCLEOTIDE SEQUENCE [LARGE SCALE GENOMIC DNA]</scope>
    <source>
        <strain evidence="10 11">12B1</strain>
    </source>
</reference>
<dbReference type="GO" id="GO:0005737">
    <property type="term" value="C:cytoplasm"/>
    <property type="evidence" value="ECO:0007669"/>
    <property type="project" value="UniProtKB-ARBA"/>
</dbReference>
<dbReference type="Pfam" id="PF16189">
    <property type="entry name" value="Creatinase_N_2"/>
    <property type="match status" value="1"/>
</dbReference>
<keyword evidence="5" id="KW-0464">Manganese</keyword>
<keyword evidence="4" id="KW-0378">Hydrolase</keyword>
<keyword evidence="3" id="KW-0479">Metal-binding</keyword>
<dbReference type="InterPro" id="IPR032416">
    <property type="entry name" value="Peptidase_M24_C"/>
</dbReference>
<proteinExistence type="inferred from homology"/>